<dbReference type="GO" id="GO:0052621">
    <property type="term" value="F:diguanylate cyclase activity"/>
    <property type="evidence" value="ECO:0007669"/>
    <property type="project" value="UniProtKB-EC"/>
</dbReference>
<evidence type="ECO:0000313" key="7">
    <source>
        <dbReference type="Proteomes" id="UP000236721"/>
    </source>
</evidence>
<evidence type="ECO:0000259" key="5">
    <source>
        <dbReference type="PROSITE" id="PS50887"/>
    </source>
</evidence>
<comment type="cofactor">
    <cofactor evidence="1">
        <name>Mg(2+)</name>
        <dbReference type="ChEBI" id="CHEBI:18420"/>
    </cofactor>
</comment>
<dbReference type="EMBL" id="FNVG01000014">
    <property type="protein sequence ID" value="SEG43887.1"/>
    <property type="molecule type" value="Genomic_DNA"/>
</dbReference>
<comment type="catalytic activity">
    <reaction evidence="3">
        <text>2 GTP = 3',3'-c-di-GMP + 2 diphosphate</text>
        <dbReference type="Rhea" id="RHEA:24898"/>
        <dbReference type="ChEBI" id="CHEBI:33019"/>
        <dbReference type="ChEBI" id="CHEBI:37565"/>
        <dbReference type="ChEBI" id="CHEBI:58805"/>
        <dbReference type="EC" id="2.7.7.65"/>
    </reaction>
</comment>
<dbReference type="Pfam" id="PF00990">
    <property type="entry name" value="GGDEF"/>
    <property type="match status" value="1"/>
</dbReference>
<keyword evidence="4" id="KW-0812">Transmembrane</keyword>
<dbReference type="InterPro" id="IPR029016">
    <property type="entry name" value="GAF-like_dom_sf"/>
</dbReference>
<dbReference type="Gene3D" id="6.10.340.10">
    <property type="match status" value="1"/>
</dbReference>
<gene>
    <name evidence="6" type="ORF">SAMN04488244_11440</name>
</gene>
<dbReference type="PANTHER" id="PTHR45138">
    <property type="entry name" value="REGULATORY COMPONENTS OF SENSORY TRANSDUCTION SYSTEM"/>
    <property type="match status" value="1"/>
</dbReference>
<dbReference type="EC" id="2.7.7.65" evidence="2"/>
<accession>A0A1H6A774</accession>
<dbReference type="CDD" id="cd01949">
    <property type="entry name" value="GGDEF"/>
    <property type="match status" value="1"/>
</dbReference>
<dbReference type="RefSeq" id="WP_103881063.1">
    <property type="nucleotide sequence ID" value="NZ_FNVG01000014.1"/>
</dbReference>
<dbReference type="Gene3D" id="3.30.70.270">
    <property type="match status" value="1"/>
</dbReference>
<dbReference type="SUPFAM" id="SSF55781">
    <property type="entry name" value="GAF domain-like"/>
    <property type="match status" value="1"/>
</dbReference>
<feature type="domain" description="GGDEF" evidence="5">
    <location>
        <begin position="467"/>
        <end position="605"/>
    </location>
</feature>
<dbReference type="InterPro" id="IPR029787">
    <property type="entry name" value="Nucleotide_cyclase"/>
</dbReference>
<dbReference type="InterPro" id="IPR043128">
    <property type="entry name" value="Rev_trsase/Diguanyl_cyclase"/>
</dbReference>
<dbReference type="Proteomes" id="UP000236721">
    <property type="component" value="Unassembled WGS sequence"/>
</dbReference>
<dbReference type="PROSITE" id="PS50887">
    <property type="entry name" value="GGDEF"/>
    <property type="match status" value="1"/>
</dbReference>
<dbReference type="SMART" id="SM00267">
    <property type="entry name" value="GGDEF"/>
    <property type="match status" value="1"/>
</dbReference>
<reference evidence="7" key="1">
    <citation type="submission" date="2016-10" db="EMBL/GenBank/DDBJ databases">
        <authorList>
            <person name="Varghese N."/>
            <person name="Submissions S."/>
        </authorList>
    </citation>
    <scope>NUCLEOTIDE SEQUENCE [LARGE SCALE GENOMIC DNA]</scope>
    <source>
        <strain evidence="7">CGMCC 1.7062</strain>
    </source>
</reference>
<feature type="transmembrane region" description="Helical" evidence="4">
    <location>
        <begin position="12"/>
        <end position="31"/>
    </location>
</feature>
<feature type="transmembrane region" description="Helical" evidence="4">
    <location>
        <begin position="141"/>
        <end position="163"/>
    </location>
</feature>
<dbReference type="OrthoDB" id="9803824at2"/>
<evidence type="ECO:0000256" key="4">
    <source>
        <dbReference type="SAM" id="Phobius"/>
    </source>
</evidence>
<evidence type="ECO:0000313" key="6">
    <source>
        <dbReference type="EMBL" id="SEG43887.1"/>
    </source>
</evidence>
<dbReference type="InterPro" id="IPR003018">
    <property type="entry name" value="GAF"/>
</dbReference>
<dbReference type="InterPro" id="IPR000160">
    <property type="entry name" value="GGDEF_dom"/>
</dbReference>
<dbReference type="GO" id="GO:1902201">
    <property type="term" value="P:negative regulation of bacterial-type flagellum-dependent cell motility"/>
    <property type="evidence" value="ECO:0007669"/>
    <property type="project" value="TreeGrafter"/>
</dbReference>
<evidence type="ECO:0000256" key="2">
    <source>
        <dbReference type="ARBA" id="ARBA00012528"/>
    </source>
</evidence>
<sequence length="607" mass="68919">MKPFKAHPLRYKLIAIMVVVTGLLTFLNLAVQGYFDYQQDIIEVKQHATRHIRSLTFPISEALWDLDLEQLQQLLFSISEDEYIRNIRLTGIDGTLIEANTTLDLEQAGAMFELRYNGRYLGNLSYALDDSVIREHVMSKLAFGLLLNTLEVLVILLVMVTIISKMVTTPLLELLNLSKNINPETSSKIELPKEFEGRQDEISYVAQALQNMNNTSRKAIAAQRKTERKLLHHQSQLKQSIERQTEAYKIQSKLHRILADMSLNILTCDENNVTEVMYSAFEPIGRILDIDRLSILTIDGNTATFSYAWRSDGTRNPLSGGFNTENMPFLQRRLLSLEPIIIDNIEALKESANNEYQMLKAQNVASIAVFPLIDGKSVFGLLTASTLCSPRIWPDTQKTILSRLSTTVSELHIRLKNHREMTALQNELIEANRRLHIAAETDELTGLPNRRPFMSELIHSLESLYVSTVTIMMIDVDHFKPYNDTYGHVQGDFALRYISQALRQVLSPCGHLVARIGGEEFCALLVNVSQQESMLLAQRMRQEVEKLNIPHSSNQPHDIVTISVGMTYQQVDDHQTTSQTLLEQADKALYQAKHQGRNHVSSFEGNV</sequence>
<evidence type="ECO:0000256" key="1">
    <source>
        <dbReference type="ARBA" id="ARBA00001946"/>
    </source>
</evidence>
<dbReference type="InterPro" id="IPR050469">
    <property type="entry name" value="Diguanylate_Cyclase"/>
</dbReference>
<dbReference type="Gene3D" id="3.30.450.40">
    <property type="match status" value="1"/>
</dbReference>
<keyword evidence="7" id="KW-1185">Reference proteome</keyword>
<keyword evidence="4" id="KW-0472">Membrane</keyword>
<dbReference type="NCBIfam" id="TIGR00254">
    <property type="entry name" value="GGDEF"/>
    <property type="match status" value="1"/>
</dbReference>
<dbReference type="PANTHER" id="PTHR45138:SF9">
    <property type="entry name" value="DIGUANYLATE CYCLASE DGCM-RELATED"/>
    <property type="match status" value="1"/>
</dbReference>
<proteinExistence type="predicted"/>
<dbReference type="GO" id="GO:0005886">
    <property type="term" value="C:plasma membrane"/>
    <property type="evidence" value="ECO:0007669"/>
    <property type="project" value="TreeGrafter"/>
</dbReference>
<dbReference type="Pfam" id="PF01590">
    <property type="entry name" value="GAF"/>
    <property type="match status" value="1"/>
</dbReference>
<dbReference type="FunFam" id="3.30.70.270:FF:000001">
    <property type="entry name" value="Diguanylate cyclase domain protein"/>
    <property type="match status" value="1"/>
</dbReference>
<name>A0A1H6A774_9VIBR</name>
<protein>
    <recommendedName>
        <fullName evidence="2">diguanylate cyclase</fullName>
        <ecNumber evidence="2">2.7.7.65</ecNumber>
    </recommendedName>
</protein>
<dbReference type="AlphaFoldDB" id="A0A1H6A774"/>
<keyword evidence="4" id="KW-1133">Transmembrane helix</keyword>
<dbReference type="GO" id="GO:0043709">
    <property type="term" value="P:cell adhesion involved in single-species biofilm formation"/>
    <property type="evidence" value="ECO:0007669"/>
    <property type="project" value="TreeGrafter"/>
</dbReference>
<organism evidence="6 7">
    <name type="scientific">Vibrio hangzhouensis</name>
    <dbReference type="NCBI Taxonomy" id="462991"/>
    <lineage>
        <taxon>Bacteria</taxon>
        <taxon>Pseudomonadati</taxon>
        <taxon>Pseudomonadota</taxon>
        <taxon>Gammaproteobacteria</taxon>
        <taxon>Vibrionales</taxon>
        <taxon>Vibrionaceae</taxon>
        <taxon>Vibrio</taxon>
    </lineage>
</organism>
<evidence type="ECO:0000256" key="3">
    <source>
        <dbReference type="ARBA" id="ARBA00034247"/>
    </source>
</evidence>
<dbReference type="SUPFAM" id="SSF55073">
    <property type="entry name" value="Nucleotide cyclase"/>
    <property type="match status" value="1"/>
</dbReference>